<evidence type="ECO:0000313" key="6">
    <source>
        <dbReference type="EMBL" id="QXH37804.1"/>
    </source>
</evidence>
<feature type="transmembrane region" description="Helical" evidence="5">
    <location>
        <begin position="118"/>
        <end position="138"/>
    </location>
</feature>
<dbReference type="Pfam" id="PF01124">
    <property type="entry name" value="MAPEG"/>
    <property type="match status" value="1"/>
</dbReference>
<evidence type="ECO:0000256" key="1">
    <source>
        <dbReference type="ARBA" id="ARBA00004370"/>
    </source>
</evidence>
<dbReference type="SUPFAM" id="SSF161084">
    <property type="entry name" value="MAPEG domain-like"/>
    <property type="match status" value="1"/>
</dbReference>
<keyword evidence="3 5" id="KW-1133">Transmembrane helix</keyword>
<gene>
    <name evidence="6" type="ORF">KSS89_16025</name>
</gene>
<evidence type="ECO:0000256" key="3">
    <source>
        <dbReference type="ARBA" id="ARBA00022989"/>
    </source>
</evidence>
<comment type="subcellular location">
    <subcellularLocation>
        <location evidence="1">Membrane</location>
    </subcellularLocation>
</comment>
<dbReference type="Gene3D" id="1.20.120.550">
    <property type="entry name" value="Membrane associated eicosanoid/glutathione metabolism-like domain"/>
    <property type="match status" value="1"/>
</dbReference>
<keyword evidence="7" id="KW-1185">Reference proteome</keyword>
<accession>A0ABX8MFF0</accession>
<proteinExistence type="predicted"/>
<reference evidence="6" key="1">
    <citation type="submission" date="2021-06" db="EMBL/GenBank/DDBJ databases">
        <title>Updating the genus Pseudomonas: Description of 43 new species and partition of the Pseudomonas putida group.</title>
        <authorList>
            <person name="Girard L."/>
            <person name="Lood C."/>
            <person name="Vandamme P."/>
            <person name="Rokni-Zadeh H."/>
            <person name="van Noort V."/>
            <person name="Hofte M."/>
            <person name="Lavigne R."/>
            <person name="De Mot R."/>
        </authorList>
    </citation>
    <scope>NUCLEOTIDE SEQUENCE</scope>
    <source>
        <strain evidence="6">CMR12a</strain>
    </source>
</reference>
<evidence type="ECO:0000313" key="7">
    <source>
        <dbReference type="Proteomes" id="UP000693952"/>
    </source>
</evidence>
<feature type="transmembrane region" description="Helical" evidence="5">
    <location>
        <begin position="6"/>
        <end position="26"/>
    </location>
</feature>
<keyword evidence="2 5" id="KW-0812">Transmembrane</keyword>
<name>A0ABX8MFF0_9PSED</name>
<dbReference type="RefSeq" id="WP_124346840.1">
    <property type="nucleotide sequence ID" value="NZ_CP027706.1"/>
</dbReference>
<dbReference type="InterPro" id="IPR001129">
    <property type="entry name" value="Membr-assoc_MAPEG"/>
</dbReference>
<evidence type="ECO:0000256" key="4">
    <source>
        <dbReference type="ARBA" id="ARBA00023136"/>
    </source>
</evidence>
<sequence>MNTPTWVLLAFAGWTLFILFSTVGVYRWSRILTGRATVSQWQPGKPQGSEWYQRAMGAHRNCIENLPVYAAIVVAINASQVDSGTLDSLALVLLAARIAQSLVHICVPQSDTIATLRFVFFFIQILAMAWMGITVAIAS</sequence>
<dbReference type="Proteomes" id="UP000693952">
    <property type="component" value="Chromosome"/>
</dbReference>
<dbReference type="PANTHER" id="PTHR35371:SF1">
    <property type="entry name" value="BLR7753 PROTEIN"/>
    <property type="match status" value="1"/>
</dbReference>
<dbReference type="PANTHER" id="PTHR35371">
    <property type="entry name" value="INNER MEMBRANE PROTEIN"/>
    <property type="match status" value="1"/>
</dbReference>
<evidence type="ECO:0000256" key="5">
    <source>
        <dbReference type="SAM" id="Phobius"/>
    </source>
</evidence>
<evidence type="ECO:0000256" key="2">
    <source>
        <dbReference type="ARBA" id="ARBA00022692"/>
    </source>
</evidence>
<dbReference type="InterPro" id="IPR023352">
    <property type="entry name" value="MAPEG-like_dom_sf"/>
</dbReference>
<keyword evidence="4 5" id="KW-0472">Membrane</keyword>
<dbReference type="EMBL" id="CP077074">
    <property type="protein sequence ID" value="QXH37804.1"/>
    <property type="molecule type" value="Genomic_DNA"/>
</dbReference>
<protein>
    <submittedName>
        <fullName evidence="6">MAPEG family protein</fullName>
    </submittedName>
</protein>
<organism evidence="6 7">
    <name type="scientific">Pseudomonas sessilinigenes</name>
    <dbReference type="NCBI Taxonomy" id="658629"/>
    <lineage>
        <taxon>Bacteria</taxon>
        <taxon>Pseudomonadati</taxon>
        <taxon>Pseudomonadota</taxon>
        <taxon>Gammaproteobacteria</taxon>
        <taxon>Pseudomonadales</taxon>
        <taxon>Pseudomonadaceae</taxon>
        <taxon>Pseudomonas</taxon>
    </lineage>
</organism>